<organism evidence="4 5">
    <name type="scientific">Aphanomyces astaci</name>
    <name type="common">Crayfish plague agent</name>
    <dbReference type="NCBI Taxonomy" id="112090"/>
    <lineage>
        <taxon>Eukaryota</taxon>
        <taxon>Sar</taxon>
        <taxon>Stramenopiles</taxon>
        <taxon>Oomycota</taxon>
        <taxon>Saprolegniomycetes</taxon>
        <taxon>Saprolegniales</taxon>
        <taxon>Verrucalvaceae</taxon>
        <taxon>Aphanomyces</taxon>
    </lineage>
</organism>
<dbReference type="InterPro" id="IPR029061">
    <property type="entry name" value="THDP-binding"/>
</dbReference>
<protein>
    <recommendedName>
        <fullName evidence="3">Dehydrogenase E1 component domain-containing protein</fullName>
    </recommendedName>
</protein>
<feature type="domain" description="Dehydrogenase E1 component" evidence="3">
    <location>
        <begin position="68"/>
        <end position="325"/>
    </location>
</feature>
<feature type="region of interest" description="Disordered" evidence="2">
    <location>
        <begin position="922"/>
        <end position="1027"/>
    </location>
</feature>
<dbReference type="VEuPathDB" id="FungiDB:H257_03944"/>
<evidence type="ECO:0000256" key="1">
    <source>
        <dbReference type="ARBA" id="ARBA00023002"/>
    </source>
</evidence>
<name>A0A397FDM8_APHAT</name>
<dbReference type="Gene3D" id="3.40.50.970">
    <property type="match status" value="1"/>
</dbReference>
<dbReference type="VEuPathDB" id="FungiDB:H257_15577"/>
<comment type="caution">
    <text evidence="4">The sequence shown here is derived from an EMBL/GenBank/DDBJ whole genome shotgun (WGS) entry which is preliminary data.</text>
</comment>
<accession>A0A397FDM8</accession>
<keyword evidence="1" id="KW-0560">Oxidoreductase</keyword>
<evidence type="ECO:0000313" key="5">
    <source>
        <dbReference type="Proteomes" id="UP000266196"/>
    </source>
</evidence>
<feature type="compositionally biased region" description="Basic residues" evidence="2">
    <location>
        <begin position="997"/>
        <end position="1011"/>
    </location>
</feature>
<dbReference type="GO" id="GO:0016624">
    <property type="term" value="F:oxidoreductase activity, acting on the aldehyde or oxo group of donors, disulfide as acceptor"/>
    <property type="evidence" value="ECO:0007669"/>
    <property type="project" value="InterPro"/>
</dbReference>
<dbReference type="Pfam" id="PF00676">
    <property type="entry name" value="E1_dh"/>
    <property type="match status" value="1"/>
</dbReference>
<dbReference type="InterPro" id="IPR001017">
    <property type="entry name" value="DH_E1"/>
</dbReference>
<dbReference type="Proteomes" id="UP000266196">
    <property type="component" value="Unassembled WGS sequence"/>
</dbReference>
<proteinExistence type="predicted"/>
<gene>
    <name evidence="4" type="ORF">DYB31_000133</name>
</gene>
<feature type="compositionally biased region" description="Polar residues" evidence="2">
    <location>
        <begin position="969"/>
        <end position="979"/>
    </location>
</feature>
<dbReference type="EMBL" id="QUTE01009195">
    <property type="protein sequence ID" value="RHZ20246.1"/>
    <property type="molecule type" value="Genomic_DNA"/>
</dbReference>
<dbReference type="AlphaFoldDB" id="A0A397FDM8"/>
<reference evidence="4 5" key="1">
    <citation type="submission" date="2018-08" db="EMBL/GenBank/DDBJ databases">
        <title>Aphanomyces genome sequencing and annotation.</title>
        <authorList>
            <person name="Minardi D."/>
            <person name="Oidtmann B."/>
            <person name="Van Der Giezen M."/>
            <person name="Studholme D.J."/>
        </authorList>
    </citation>
    <scope>NUCLEOTIDE SEQUENCE [LARGE SCALE GENOMIC DNA]</scope>
    <source>
        <strain evidence="4 5">197901</strain>
    </source>
</reference>
<evidence type="ECO:0000256" key="2">
    <source>
        <dbReference type="SAM" id="MobiDB-lite"/>
    </source>
</evidence>
<dbReference type="GO" id="GO:0009083">
    <property type="term" value="P:branched-chain amino acid catabolic process"/>
    <property type="evidence" value="ECO:0007669"/>
    <property type="project" value="TreeGrafter"/>
</dbReference>
<dbReference type="PANTHER" id="PTHR43380">
    <property type="entry name" value="2-OXOISOVALERATE DEHYDROGENASE SUBUNIT ALPHA, MITOCHONDRIAL"/>
    <property type="match status" value="1"/>
</dbReference>
<dbReference type="CDD" id="cd02000">
    <property type="entry name" value="TPP_E1_PDC_ADC_BCADC"/>
    <property type="match status" value="1"/>
</dbReference>
<evidence type="ECO:0000259" key="3">
    <source>
        <dbReference type="Pfam" id="PF00676"/>
    </source>
</evidence>
<dbReference type="InterPro" id="IPR050771">
    <property type="entry name" value="Alpha-ketoacid_DH_E1_comp"/>
</dbReference>
<evidence type="ECO:0000313" key="4">
    <source>
        <dbReference type="EMBL" id="RHZ20246.1"/>
    </source>
</evidence>
<dbReference type="PANTHER" id="PTHR43380:SF1">
    <property type="entry name" value="2-OXOISOVALERATE DEHYDROGENASE SUBUNIT ALPHA, MITOCHONDRIAL"/>
    <property type="match status" value="1"/>
</dbReference>
<dbReference type="SUPFAM" id="SSF52518">
    <property type="entry name" value="Thiamin diphosphate-binding fold (THDP-binding)"/>
    <property type="match status" value="1"/>
</dbReference>
<sequence>MISWLGEFPGGQTVPYVNKITVLDPKEQDIIPAYRILDQQGKLVTGGQVPEGLNEEVIVDLYKNMVRLNVRDMVFAQYREAGVLMYRGFTLDQFADQLFSNEGDLGKGRQMPVHYGSKELNYQTVSSPLATQLPQAAGAAYGFKVAKEDRIAICYFGEGAASEGDFHAALNFAATRDCPVLYFARNNGYAISTPVKDQFRGDGIASRGAGYGIPVIRVDGNDLFAVYEVTKKARDMILTGGRPVLIEAMSYRQGHHSTSDDSTRYREVSEIKFWKDTNCPINRLKLYMLDQGWWSEERDQALKDAERINVLQSLAKAEAKGIPEIQTMFDDVYFEKPRHIQTDPKAAKLPFPKKSLFAPPPTTRLDLLNKFVTQLTTITLSPEGSKLLDALLDVRTNVKDTVKPAQPPATHEPEPAPVQVEAPVAAALPVEPSEASSVLVTESPVEATPAATASVEVPVVGVPAVDTVVSKVHAEAAPAVQTPAAVEPAVTKTATVHEPQVIASQEVGIVAEQVAEEPTAVEPEEIAVGIVAAPSPAVVNEAPVVDVIQVATVEEPKVVAIPAVAVVAEQVLAEEAPVTDASPVVEPEGIAAAVDSLSSETSTQLDALVKDTVNKPTQPPAAHEPEPALVEVEAPVAAALPVEPSEASSVLVAESLVEATPAATASVEVPVVGVPAVDTVVSKVHAEAAPAVQTPAAVEPAVTKTATVHEPQVIASQEVGIVAEQVAEEPTAVEPEEIAVGIVAAPSPAVVNEAPVVDVIQVATVEEPKVVAIPAVAVVAEHVLAEEAPVTDESSVVGIFAPHVEKTDVAAVVDVSVVPRVDELEAGDFPVGQDDTIHVPEVTVPLVHAPTLKDEVVVDQSAVVDALADVEEVTDSDKVVPEAGATKAVTRQDASTVQTTVPPLGSIIVVPVNVFPTPVTVPTTPASSVEQPPADVTSPSVDRERPNLLSIDDDDVVYASSSDGKSRSVDGSSGSVEFSTTDDERYSTSPLTDDQRKRRNKKRALKRRSRKSAADAKLAQVATTDSP</sequence>
<dbReference type="FunFam" id="3.40.50.970:FF:000108">
    <property type="entry name" value="2-oxoisovalerate dehydrogenase subunit alpha"/>
    <property type="match status" value="1"/>
</dbReference>